<protein>
    <submittedName>
        <fullName evidence="1">Uncharacterized protein</fullName>
    </submittedName>
</protein>
<accession>A0AAP8D5C6</accession>
<comment type="caution">
    <text evidence="1">The sequence shown here is derived from an EMBL/GenBank/DDBJ whole genome shotgun (WGS) entry which is preliminary data.</text>
</comment>
<gene>
    <name evidence="1" type="ORF">B7R77_16470</name>
</gene>
<proteinExistence type="predicted"/>
<dbReference type="Proteomes" id="UP000216164">
    <property type="component" value="Unassembled WGS sequence"/>
</dbReference>
<sequence length="94" mass="10604">MQRDAIARRRIGDLLATFCRAPISASDANRNFNAARFVTTEATRPLDISHATRHPHAGKGRHRRWTIRKRQPIDGDEADVRHEGARHLVLCDAG</sequence>
<dbReference type="RefSeq" id="WP_003267417.1">
    <property type="nucleotide sequence ID" value="NZ_NCTK01000001.1"/>
</dbReference>
<dbReference type="AlphaFoldDB" id="A0AAP8D5C6"/>
<name>A0AAP8D5C6_RALSL</name>
<organism evidence="1 2">
    <name type="scientific">Ralstonia solanacearum K60</name>
    <dbReference type="NCBI Taxonomy" id="1091042"/>
    <lineage>
        <taxon>Bacteria</taxon>
        <taxon>Pseudomonadati</taxon>
        <taxon>Pseudomonadota</taxon>
        <taxon>Betaproteobacteria</taxon>
        <taxon>Burkholderiales</taxon>
        <taxon>Burkholderiaceae</taxon>
        <taxon>Ralstonia</taxon>
        <taxon>Ralstonia solanacearum species complex</taxon>
    </lineage>
</organism>
<evidence type="ECO:0000313" key="1">
    <source>
        <dbReference type="EMBL" id="OYQ14691.1"/>
    </source>
</evidence>
<reference evidence="1 2" key="1">
    <citation type="submission" date="2017-04" db="EMBL/GenBank/DDBJ databases">
        <title>Genome Announcement: Closed genomes of Ralstonia solanacearum strains K60, UW551, and UW700.</title>
        <authorList>
            <person name="Hayes M."/>
            <person name="Macintyre A.M."/>
            <person name="Allen C."/>
        </authorList>
    </citation>
    <scope>NUCLEOTIDE SEQUENCE [LARGE SCALE GENOMIC DNA]</scope>
    <source>
        <strain evidence="1 2">UW25</strain>
    </source>
</reference>
<evidence type="ECO:0000313" key="2">
    <source>
        <dbReference type="Proteomes" id="UP000216164"/>
    </source>
</evidence>
<dbReference type="EMBL" id="NCTK01000001">
    <property type="protein sequence ID" value="OYQ14691.1"/>
    <property type="molecule type" value="Genomic_DNA"/>
</dbReference>